<evidence type="ECO:0000313" key="2">
    <source>
        <dbReference type="EMBL" id="KAK5705374.1"/>
    </source>
</evidence>
<name>A0AAN7VVE9_9PEZI</name>
<dbReference type="Proteomes" id="UP001310594">
    <property type="component" value="Unassembled WGS sequence"/>
</dbReference>
<sequence length="621" mass="72657">MPAIFFDKLATEIRLQIYKDVLRCDTPLEHFQTLVADKDTRHILRKMRGVHTAILRVSRQAYAEALPVFFECNAFVVRHRRICRSLRGQEYFDVPFCEHKMVRTIIYITLRSPLLEYGSGRQHDTLSGHLREHGFKITCTRIRQLKLKRPASQILITLEDNAMHKAWEECMSASSDSLEQPRSRWDEEPIERLIRELFVARYSKWASPHPRPTALAFIMPTLLKLAVETRIQIFTYLLQAPSALRCVTRKKSENPHPRPFNKQETISLFRRINATALLFVSRQIHHEALGVFYALNTIRIHPTDVCFCPYVDGSWDPSTETHSKTRQHDLLQHAVVDDCSIWTPFHDCGCDHDLGSIVKSLNSVDFPRLKDITINVKGSNSLDELRRQLHKYDPRDEYDEDETEEDVEQEEDENGEGASCFLGDIDPPPNVRNKGAWKKYHAYLEAMRAERHEAVRKADMVEVQRDAEAIILERDFQSRPPWMTVSCTGVGRFQVMGEDLRRSITFQYEDIVRLWDYYESLPLDHDDLDEDADPPAELDYLGLPFDLWFTVREFFVDRNEKLNCAMYCEDYAYHKYRVRFGKVYISVDELPGLELSAEVNEYLTRYLVPAVSGQRYFDWSF</sequence>
<dbReference type="PANTHER" id="PTHR42085">
    <property type="entry name" value="F-BOX DOMAIN-CONTAINING PROTEIN"/>
    <property type="match status" value="1"/>
</dbReference>
<dbReference type="AlphaFoldDB" id="A0AAN7VVE9"/>
<accession>A0AAN7VVE9</accession>
<proteinExistence type="predicted"/>
<gene>
    <name evidence="2" type="ORF">LTR97_002492</name>
</gene>
<feature type="compositionally biased region" description="Acidic residues" evidence="1">
    <location>
        <begin position="396"/>
        <end position="415"/>
    </location>
</feature>
<dbReference type="InterPro" id="IPR038883">
    <property type="entry name" value="AN11006-like"/>
</dbReference>
<protein>
    <submittedName>
        <fullName evidence="2">Uncharacterized protein</fullName>
    </submittedName>
</protein>
<reference evidence="2" key="1">
    <citation type="submission" date="2023-08" db="EMBL/GenBank/DDBJ databases">
        <title>Black Yeasts Isolated from many extreme environments.</title>
        <authorList>
            <person name="Coleine C."/>
            <person name="Stajich J.E."/>
            <person name="Selbmann L."/>
        </authorList>
    </citation>
    <scope>NUCLEOTIDE SEQUENCE</scope>
    <source>
        <strain evidence="2">CCFEE 5810</strain>
    </source>
</reference>
<organism evidence="2 3">
    <name type="scientific">Elasticomyces elasticus</name>
    <dbReference type="NCBI Taxonomy" id="574655"/>
    <lineage>
        <taxon>Eukaryota</taxon>
        <taxon>Fungi</taxon>
        <taxon>Dikarya</taxon>
        <taxon>Ascomycota</taxon>
        <taxon>Pezizomycotina</taxon>
        <taxon>Dothideomycetes</taxon>
        <taxon>Dothideomycetidae</taxon>
        <taxon>Mycosphaerellales</taxon>
        <taxon>Teratosphaeriaceae</taxon>
        <taxon>Elasticomyces</taxon>
    </lineage>
</organism>
<dbReference type="PANTHER" id="PTHR42085:SF2">
    <property type="entry name" value="F-BOX DOMAIN-CONTAINING PROTEIN"/>
    <property type="match status" value="1"/>
</dbReference>
<evidence type="ECO:0000313" key="3">
    <source>
        <dbReference type="Proteomes" id="UP001310594"/>
    </source>
</evidence>
<evidence type="ECO:0000256" key="1">
    <source>
        <dbReference type="SAM" id="MobiDB-lite"/>
    </source>
</evidence>
<comment type="caution">
    <text evidence="2">The sequence shown here is derived from an EMBL/GenBank/DDBJ whole genome shotgun (WGS) entry which is preliminary data.</text>
</comment>
<dbReference type="EMBL" id="JAVRQU010000003">
    <property type="protein sequence ID" value="KAK5705374.1"/>
    <property type="molecule type" value="Genomic_DNA"/>
</dbReference>
<feature type="region of interest" description="Disordered" evidence="1">
    <location>
        <begin position="390"/>
        <end position="427"/>
    </location>
</feature>